<proteinExistence type="predicted"/>
<dbReference type="EMBL" id="JADNYJ010000483">
    <property type="protein sequence ID" value="KAF8869190.1"/>
    <property type="molecule type" value="Genomic_DNA"/>
</dbReference>
<evidence type="ECO:0000259" key="1">
    <source>
        <dbReference type="Pfam" id="PF06985"/>
    </source>
</evidence>
<accession>A0A9P5TEI0</accession>
<feature type="domain" description="Heterokaryon incompatibility" evidence="1">
    <location>
        <begin position="207"/>
        <end position="362"/>
    </location>
</feature>
<dbReference type="InterPro" id="IPR010730">
    <property type="entry name" value="HET"/>
</dbReference>
<organism evidence="2 3">
    <name type="scientific">Gymnopilus junonius</name>
    <name type="common">Spectacular rustgill mushroom</name>
    <name type="synonym">Gymnopilus spectabilis subsp. junonius</name>
    <dbReference type="NCBI Taxonomy" id="109634"/>
    <lineage>
        <taxon>Eukaryota</taxon>
        <taxon>Fungi</taxon>
        <taxon>Dikarya</taxon>
        <taxon>Basidiomycota</taxon>
        <taxon>Agaricomycotina</taxon>
        <taxon>Agaricomycetes</taxon>
        <taxon>Agaricomycetidae</taxon>
        <taxon>Agaricales</taxon>
        <taxon>Agaricineae</taxon>
        <taxon>Hymenogastraceae</taxon>
        <taxon>Gymnopilus</taxon>
    </lineage>
</organism>
<dbReference type="Proteomes" id="UP000724874">
    <property type="component" value="Unassembled WGS sequence"/>
</dbReference>
<dbReference type="PANTHER" id="PTHR33112">
    <property type="entry name" value="DOMAIN PROTEIN, PUTATIVE-RELATED"/>
    <property type="match status" value="1"/>
</dbReference>
<dbReference type="PANTHER" id="PTHR33112:SF16">
    <property type="entry name" value="HETEROKARYON INCOMPATIBILITY DOMAIN-CONTAINING PROTEIN"/>
    <property type="match status" value="1"/>
</dbReference>
<dbReference type="AlphaFoldDB" id="A0A9P5TEI0"/>
<reference evidence="2" key="1">
    <citation type="submission" date="2020-11" db="EMBL/GenBank/DDBJ databases">
        <authorList>
            <consortium name="DOE Joint Genome Institute"/>
            <person name="Ahrendt S."/>
            <person name="Riley R."/>
            <person name="Andreopoulos W."/>
            <person name="LaButti K."/>
            <person name="Pangilinan J."/>
            <person name="Ruiz-duenas F.J."/>
            <person name="Barrasa J.M."/>
            <person name="Sanchez-Garcia M."/>
            <person name="Camarero S."/>
            <person name="Miyauchi S."/>
            <person name="Serrano A."/>
            <person name="Linde D."/>
            <person name="Babiker R."/>
            <person name="Drula E."/>
            <person name="Ayuso-Fernandez I."/>
            <person name="Pacheco R."/>
            <person name="Padilla G."/>
            <person name="Ferreira P."/>
            <person name="Barriuso J."/>
            <person name="Kellner H."/>
            <person name="Castanera R."/>
            <person name="Alfaro M."/>
            <person name="Ramirez L."/>
            <person name="Pisabarro A.G."/>
            <person name="Kuo A."/>
            <person name="Tritt A."/>
            <person name="Lipzen A."/>
            <person name="He G."/>
            <person name="Yan M."/>
            <person name="Ng V."/>
            <person name="Cullen D."/>
            <person name="Martin F."/>
            <person name="Rosso M.-N."/>
            <person name="Henrissat B."/>
            <person name="Hibbett D."/>
            <person name="Martinez A.T."/>
            <person name="Grigoriev I.V."/>
        </authorList>
    </citation>
    <scope>NUCLEOTIDE SEQUENCE</scope>
    <source>
        <strain evidence="2">AH 44721</strain>
    </source>
</reference>
<name>A0A9P5TEI0_GYMJU</name>
<sequence>MKLCDLCRLIPIEKPPSLPKTYLDNGPQTQGGDLLFIEYRDENNPPPQGFGYHHYPSESQLKESAKTCDLCRLIYDEFTRIITKMPWPSRDDGFFITARETNQQGFLVWIFGEKGNIRRVGAFGAGVRNGAGSLSSIFRGHPIHKDSSDQTASNIVKQWVQHCTQHHTLCGPPEGLNAPLPSRVIDVGTSPGEAKLIETHGTMKGYYTSLSYSWGIPPHSYKLTRSNLSTYKSAIKFSDEIPRTIVDAIDLTRLLGIRYIWVDALCIMQDSDTDWGNESAKMLNYYGNAYLTISAAASDSSYKGIFNKRDTPPTTVIPFISESGSEGILTISTLDPDKENTQADYYILAGNPIVDRAWTLQERILSTRTLIYAKDQMYYECNEHFLSEDGLLVHGCGSSIDPKTKKLEFFSTTEKQNLREMWNNLVQDYGEREMYNPDNDIFVAISGLAEKLGTLFKDDTYVAGLWKTELLQLLFWSSANGGPPLQDVWPPVKYRAPSWSWASIKGTICNPDDRIYSSEMYATYVDHKVTLKEENHPYGRISDAYITLNVPKLVHLQLIGSPRQGGKWALWEDPTKKIISVDLTWDSDTWASPQLESLDMYALVLARNVPPKEESSTEIYYLCLLVTPVSGRTSCCRIGTVWLEEHAMGNHAPRYTDKSEYVDVTLI</sequence>
<protein>
    <submittedName>
        <fullName evidence="2">Heterokaryon incompatibility protein-domain-containing protein</fullName>
    </submittedName>
</protein>
<gene>
    <name evidence="2" type="ORF">CPB84DRAFT_1755372</name>
</gene>
<dbReference type="OrthoDB" id="3038220at2759"/>
<comment type="caution">
    <text evidence="2">The sequence shown here is derived from an EMBL/GenBank/DDBJ whole genome shotgun (WGS) entry which is preliminary data.</text>
</comment>
<evidence type="ECO:0000313" key="2">
    <source>
        <dbReference type="EMBL" id="KAF8869190.1"/>
    </source>
</evidence>
<evidence type="ECO:0000313" key="3">
    <source>
        <dbReference type="Proteomes" id="UP000724874"/>
    </source>
</evidence>
<dbReference type="Pfam" id="PF06985">
    <property type="entry name" value="HET"/>
    <property type="match status" value="1"/>
</dbReference>
<keyword evidence="3" id="KW-1185">Reference proteome</keyword>